<proteinExistence type="predicted"/>
<evidence type="ECO:0000313" key="3">
    <source>
        <dbReference type="WBParaSite" id="SVE_0349600.1"/>
    </source>
</evidence>
<evidence type="ECO:0000313" key="2">
    <source>
        <dbReference type="Proteomes" id="UP000035680"/>
    </source>
</evidence>
<keyword evidence="2" id="KW-1185">Reference proteome</keyword>
<evidence type="ECO:0000256" key="1">
    <source>
        <dbReference type="SAM" id="MobiDB-lite"/>
    </source>
</evidence>
<protein>
    <submittedName>
        <fullName evidence="3">Uncharacterized protein</fullName>
    </submittedName>
</protein>
<reference evidence="3" key="2">
    <citation type="submission" date="2015-08" db="UniProtKB">
        <authorList>
            <consortium name="WormBaseParasite"/>
        </authorList>
    </citation>
    <scope>IDENTIFICATION</scope>
</reference>
<feature type="region of interest" description="Disordered" evidence="1">
    <location>
        <begin position="263"/>
        <end position="325"/>
    </location>
</feature>
<feature type="compositionally biased region" description="Basic and acidic residues" evidence="1">
    <location>
        <begin position="263"/>
        <end position="287"/>
    </location>
</feature>
<dbReference type="AlphaFoldDB" id="A0A0K0F3W1"/>
<name>A0A0K0F3W1_STRVS</name>
<organism evidence="2 3">
    <name type="scientific">Strongyloides venezuelensis</name>
    <name type="common">Threadworm</name>
    <dbReference type="NCBI Taxonomy" id="75913"/>
    <lineage>
        <taxon>Eukaryota</taxon>
        <taxon>Metazoa</taxon>
        <taxon>Ecdysozoa</taxon>
        <taxon>Nematoda</taxon>
        <taxon>Chromadorea</taxon>
        <taxon>Rhabditida</taxon>
        <taxon>Tylenchina</taxon>
        <taxon>Panagrolaimomorpha</taxon>
        <taxon>Strongyloidoidea</taxon>
        <taxon>Strongyloididae</taxon>
        <taxon>Strongyloides</taxon>
    </lineage>
</organism>
<dbReference type="WBParaSite" id="SVE_0349600.1">
    <property type="protein sequence ID" value="SVE_0349600.1"/>
    <property type="gene ID" value="SVE_0349600"/>
</dbReference>
<sequence length="392" mass="45408">MINKDYVKALVEEAVNRLQQTYEMENLKYKKSSQEYQKYINEKIEGHKANKILLQKKNMYLRKKYSKMNKDLFGNENFIESPEDYEFEMKNKKYQSFEDILSKNDKSKEVSDQPILEQHQKFMRSKRTVRKISKLKLKKVNCTCSRKKKLGKKSSIKEQSNVKITSVPDNSIPITITHKPSSQKACLPISKIPSSKVQNSNEQNIKLQSCNLNNSKLKKYIVESQTNTKIAKKNIEVVKKSPISNRKRSNSLLSKLSLKPIQKIDHKETSEPSNEKKSIPKKSEYTKKSCGKGNQIIKDNNLEQIKKKSEKDLPPTSLNHDKKNKDKSYLTEFTQKTVINKVISDKKEVTVKEGNNVCDDSKRTIQDKSGAYEMLDKFKIELLMDKGNSPII</sequence>
<accession>A0A0K0F3W1</accession>
<dbReference type="Proteomes" id="UP000035680">
    <property type="component" value="Unassembled WGS sequence"/>
</dbReference>
<reference evidence="2" key="1">
    <citation type="submission" date="2014-07" db="EMBL/GenBank/DDBJ databases">
        <authorList>
            <person name="Martin A.A"/>
            <person name="De Silva N."/>
        </authorList>
    </citation>
    <scope>NUCLEOTIDE SEQUENCE</scope>
</reference>
<feature type="compositionally biased region" description="Basic and acidic residues" evidence="1">
    <location>
        <begin position="300"/>
        <end position="325"/>
    </location>
</feature>